<feature type="transmembrane region" description="Helical" evidence="1">
    <location>
        <begin position="12"/>
        <end position="31"/>
    </location>
</feature>
<protein>
    <recommendedName>
        <fullName evidence="4">SNARE associated Golgi protein</fullName>
    </recommendedName>
</protein>
<gene>
    <name evidence="2" type="ORF">GCM10022407_37700</name>
</gene>
<organism evidence="2 3">
    <name type="scientific">Hymenobacter antarcticus</name>
    <dbReference type="NCBI Taxonomy" id="486270"/>
    <lineage>
        <taxon>Bacteria</taxon>
        <taxon>Pseudomonadati</taxon>
        <taxon>Bacteroidota</taxon>
        <taxon>Cytophagia</taxon>
        <taxon>Cytophagales</taxon>
        <taxon>Hymenobacteraceae</taxon>
        <taxon>Hymenobacter</taxon>
    </lineage>
</organism>
<proteinExistence type="predicted"/>
<keyword evidence="1" id="KW-0812">Transmembrane</keyword>
<comment type="caution">
    <text evidence="2">The sequence shown here is derived from an EMBL/GenBank/DDBJ whole genome shotgun (WGS) entry which is preliminary data.</text>
</comment>
<dbReference type="EMBL" id="BAABDI010000037">
    <property type="protein sequence ID" value="GAA3989625.1"/>
    <property type="molecule type" value="Genomic_DNA"/>
</dbReference>
<feature type="transmembrane region" description="Helical" evidence="1">
    <location>
        <begin position="64"/>
        <end position="92"/>
    </location>
</feature>
<evidence type="ECO:0000256" key="1">
    <source>
        <dbReference type="SAM" id="Phobius"/>
    </source>
</evidence>
<name>A0ABP7QXW3_9BACT</name>
<keyword evidence="3" id="KW-1185">Reference proteome</keyword>
<reference evidence="3" key="1">
    <citation type="journal article" date="2019" name="Int. J. Syst. Evol. Microbiol.">
        <title>The Global Catalogue of Microorganisms (GCM) 10K type strain sequencing project: providing services to taxonomists for standard genome sequencing and annotation.</title>
        <authorList>
            <consortium name="The Broad Institute Genomics Platform"/>
            <consortium name="The Broad Institute Genome Sequencing Center for Infectious Disease"/>
            <person name="Wu L."/>
            <person name="Ma J."/>
        </authorList>
    </citation>
    <scope>NUCLEOTIDE SEQUENCE [LARGE SCALE GENOMIC DNA]</scope>
    <source>
        <strain evidence="3">JCM 17217</strain>
    </source>
</reference>
<evidence type="ECO:0000313" key="2">
    <source>
        <dbReference type="EMBL" id="GAA3989625.1"/>
    </source>
</evidence>
<sequence>MTVMEPCLAKRGIFAVRHSAWVAIILRLPFYPAVLHPALKYASVFLLSTVKFLGGPLAGTSMGLHFWTTLALTVGGMMTSVFIFSGVGRAWMQHRQKQRRLRREPIFTKRSRNIIKVFRKFGMGGIAFLTPILLSPIGGTVIATLLGVPQQRIMLHMLWSALFWGVTLTFASMHFGHMLKH</sequence>
<evidence type="ECO:0000313" key="3">
    <source>
        <dbReference type="Proteomes" id="UP001501556"/>
    </source>
</evidence>
<keyword evidence="1" id="KW-0472">Membrane</keyword>
<accession>A0ABP7QXW3</accession>
<evidence type="ECO:0008006" key="4">
    <source>
        <dbReference type="Google" id="ProtNLM"/>
    </source>
</evidence>
<feature type="transmembrane region" description="Helical" evidence="1">
    <location>
        <begin position="121"/>
        <end position="147"/>
    </location>
</feature>
<feature type="transmembrane region" description="Helical" evidence="1">
    <location>
        <begin position="153"/>
        <end position="175"/>
    </location>
</feature>
<keyword evidence="1" id="KW-1133">Transmembrane helix</keyword>
<dbReference type="Proteomes" id="UP001501556">
    <property type="component" value="Unassembled WGS sequence"/>
</dbReference>